<comment type="function">
    <text evidence="8 10 11">Involved in peptidoglycan biosynthesis. Transports lipid-linked peptidoglycan precursors from the inner to the outer leaflet of the cytoplasmic membrane.</text>
</comment>
<feature type="transmembrane region" description="Helical" evidence="10">
    <location>
        <begin position="413"/>
        <end position="430"/>
    </location>
</feature>
<evidence type="ECO:0000256" key="4">
    <source>
        <dbReference type="ARBA" id="ARBA00022960"/>
    </source>
</evidence>
<protein>
    <recommendedName>
        <fullName evidence="10">Probable lipid II flippase MurJ</fullName>
    </recommendedName>
</protein>
<dbReference type="RefSeq" id="WP_111197920.1">
    <property type="nucleotide sequence ID" value="NZ_QKVK01000003.1"/>
</dbReference>
<dbReference type="PRINTS" id="PR01806">
    <property type="entry name" value="VIRFACTRMVIN"/>
</dbReference>
<evidence type="ECO:0000256" key="2">
    <source>
        <dbReference type="ARBA" id="ARBA00022475"/>
    </source>
</evidence>
<dbReference type="GO" id="GO:0009252">
    <property type="term" value="P:peptidoglycan biosynthetic process"/>
    <property type="evidence" value="ECO:0007669"/>
    <property type="project" value="UniProtKB-UniRule"/>
</dbReference>
<feature type="transmembrane region" description="Helical" evidence="10">
    <location>
        <begin position="313"/>
        <end position="331"/>
    </location>
</feature>
<comment type="pathway">
    <text evidence="10">Cell wall biogenesis; peptidoglycan biosynthesis.</text>
</comment>
<feature type="transmembrane region" description="Helical" evidence="10">
    <location>
        <begin position="90"/>
        <end position="114"/>
    </location>
</feature>
<name>A0A2W2BBE3_9HYPH</name>
<keyword evidence="4 10" id="KW-0133">Cell shape</keyword>
<dbReference type="UniPathway" id="UPA00219"/>
<feature type="transmembrane region" description="Helical" evidence="10">
    <location>
        <begin position="158"/>
        <end position="180"/>
    </location>
</feature>
<comment type="similarity">
    <text evidence="9 10 11">Belongs to the MurJ/MviN family.</text>
</comment>
<organism evidence="12 13">
    <name type="scientific">Aestuariivirga litoralis</name>
    <dbReference type="NCBI Taxonomy" id="2650924"/>
    <lineage>
        <taxon>Bacteria</taxon>
        <taxon>Pseudomonadati</taxon>
        <taxon>Pseudomonadota</taxon>
        <taxon>Alphaproteobacteria</taxon>
        <taxon>Hyphomicrobiales</taxon>
        <taxon>Aestuariivirgaceae</taxon>
        <taxon>Aestuariivirga</taxon>
    </lineage>
</organism>
<dbReference type="CDD" id="cd13123">
    <property type="entry name" value="MATE_MurJ_like"/>
    <property type="match status" value="1"/>
</dbReference>
<keyword evidence="3 10" id="KW-0812">Transmembrane</keyword>
<evidence type="ECO:0000256" key="1">
    <source>
        <dbReference type="ARBA" id="ARBA00004651"/>
    </source>
</evidence>
<keyword evidence="13" id="KW-1185">Reference proteome</keyword>
<evidence type="ECO:0000313" key="12">
    <source>
        <dbReference type="EMBL" id="PZF77458.1"/>
    </source>
</evidence>
<dbReference type="InterPro" id="IPR051050">
    <property type="entry name" value="Lipid_II_flippase_MurJ/MviN"/>
</dbReference>
<gene>
    <name evidence="12" type="primary">mviN</name>
    <name evidence="10" type="synonym">murJ</name>
    <name evidence="12" type="ORF">DK847_09075</name>
</gene>
<dbReference type="PANTHER" id="PTHR47019">
    <property type="entry name" value="LIPID II FLIPPASE MURJ"/>
    <property type="match status" value="1"/>
</dbReference>
<feature type="transmembrane region" description="Helical" evidence="10">
    <location>
        <begin position="249"/>
        <end position="269"/>
    </location>
</feature>
<comment type="caution">
    <text evidence="12">The sequence shown here is derived from an EMBL/GenBank/DDBJ whole genome shotgun (WGS) entry which is preliminary data.</text>
</comment>
<feature type="transmembrane region" description="Helical" evidence="10">
    <location>
        <begin position="351"/>
        <end position="369"/>
    </location>
</feature>
<reference evidence="13" key="1">
    <citation type="submission" date="2018-06" db="EMBL/GenBank/DDBJ databases">
        <title>Aestuariibacter litoralis strain KCTC 52945T.</title>
        <authorList>
            <person name="Li X."/>
            <person name="Salam N."/>
            <person name="Li J.-L."/>
            <person name="Chen Y.-M."/>
            <person name="Yang Z.-W."/>
            <person name="Zhang L.-Y."/>
            <person name="Han M.-X."/>
            <person name="Xiao M."/>
            <person name="Li W.-J."/>
        </authorList>
    </citation>
    <scope>NUCLEOTIDE SEQUENCE [LARGE SCALE GENOMIC DNA]</scope>
    <source>
        <strain evidence="13">KCTC 52945</strain>
    </source>
</reference>
<comment type="subcellular location">
    <subcellularLocation>
        <location evidence="10">Cell inner membrane</location>
        <topology evidence="10">Multi-pass membrane protein</topology>
    </subcellularLocation>
    <subcellularLocation>
        <location evidence="1">Cell membrane</location>
        <topology evidence="1">Multi-pass membrane protein</topology>
    </subcellularLocation>
</comment>
<feature type="transmembrane region" description="Helical" evidence="10">
    <location>
        <begin position="451"/>
        <end position="469"/>
    </location>
</feature>
<dbReference type="Proteomes" id="UP000248795">
    <property type="component" value="Unassembled WGS sequence"/>
</dbReference>
<sequence length="518" mass="55257">MSLLKSAATVGGLTLVSRVLGFVRDQLIAFVLGTSFVAEAFFVAQRFPNLFRALFAEGAFNNAFVPLFAKRVEGEGEAKARDFAIEVFSFLLAWLVAFSAVAMIAMPIVIYVIAPGFKADGEKFQLAVDLTRICFPYLLFMSLTALQSGVLNSLNRFTAAAAAPILLNVVMIASNVVAWLLATGNTPETGYIFAWGIFASGVAQYALLAIACRRAGMRLLPRWPRLTPDVKHVIKLSIPGIISGGVMQINLVVATMIATTLPGAVAFLYYADRLYQLPLGVIGVAIGVVLLPDLSRKLRAGNEAGALNSQNRALELSMFLTLPAAIALMAIPNPIIHTVFEHGAFTRADTFAVAPALLAFASGLPAFSLTKVFQPGFYAREDTRTPMRFAVISVIVNVIGSILLSLVLGHVGIAMATSLAAWVNTILLGVTLSRRGLFTLDERCRRRLPRIVAAALAMGALLLAGAWALEGNYAESAGFLAAAWGLAVLVAGGVVGYFVLAHATGAMRFSEVKSMLKR</sequence>
<feature type="transmembrane region" description="Helical" evidence="10">
    <location>
        <begin position="27"/>
        <end position="44"/>
    </location>
</feature>
<dbReference type="AlphaFoldDB" id="A0A2W2BBE3"/>
<feature type="transmembrane region" description="Helical" evidence="10">
    <location>
        <begin position="389"/>
        <end position="407"/>
    </location>
</feature>
<accession>A0A2W2BBE3</accession>
<dbReference type="NCBIfam" id="TIGR01695">
    <property type="entry name" value="murJ_mviN"/>
    <property type="match status" value="1"/>
</dbReference>
<evidence type="ECO:0000256" key="7">
    <source>
        <dbReference type="ARBA" id="ARBA00023136"/>
    </source>
</evidence>
<dbReference type="GO" id="GO:0071555">
    <property type="term" value="P:cell wall organization"/>
    <property type="evidence" value="ECO:0007669"/>
    <property type="project" value="UniProtKB-UniRule"/>
</dbReference>
<dbReference type="EMBL" id="QKVK01000003">
    <property type="protein sequence ID" value="PZF77458.1"/>
    <property type="molecule type" value="Genomic_DNA"/>
</dbReference>
<feature type="transmembrane region" description="Helical" evidence="10">
    <location>
        <begin position="481"/>
        <end position="500"/>
    </location>
</feature>
<keyword evidence="6 10" id="KW-1133">Transmembrane helix</keyword>
<evidence type="ECO:0000313" key="13">
    <source>
        <dbReference type="Proteomes" id="UP000248795"/>
    </source>
</evidence>
<keyword evidence="10 11" id="KW-0813">Transport</keyword>
<evidence type="ECO:0000256" key="9">
    <source>
        <dbReference type="ARBA" id="ARBA00061532"/>
    </source>
</evidence>
<evidence type="ECO:0000256" key="11">
    <source>
        <dbReference type="PIRNR" id="PIRNR002869"/>
    </source>
</evidence>
<dbReference type="GO" id="GO:0008360">
    <property type="term" value="P:regulation of cell shape"/>
    <property type="evidence" value="ECO:0007669"/>
    <property type="project" value="UniProtKB-UniRule"/>
</dbReference>
<proteinExistence type="inferred from homology"/>
<dbReference type="GO" id="GO:0034204">
    <property type="term" value="P:lipid translocation"/>
    <property type="evidence" value="ECO:0007669"/>
    <property type="project" value="TreeGrafter"/>
</dbReference>
<evidence type="ECO:0000256" key="5">
    <source>
        <dbReference type="ARBA" id="ARBA00022984"/>
    </source>
</evidence>
<keyword evidence="2 10" id="KW-1003">Cell membrane</keyword>
<evidence type="ECO:0000256" key="8">
    <source>
        <dbReference type="ARBA" id="ARBA00060041"/>
    </source>
</evidence>
<keyword evidence="10" id="KW-0997">Cell inner membrane</keyword>
<evidence type="ECO:0000256" key="6">
    <source>
        <dbReference type="ARBA" id="ARBA00022989"/>
    </source>
</evidence>
<dbReference type="HAMAP" id="MF_02078">
    <property type="entry name" value="MurJ_MviN"/>
    <property type="match status" value="1"/>
</dbReference>
<dbReference type="PANTHER" id="PTHR47019:SF1">
    <property type="entry name" value="LIPID II FLIPPASE MURJ"/>
    <property type="match status" value="1"/>
</dbReference>
<keyword evidence="7 10" id="KW-0472">Membrane</keyword>
<evidence type="ECO:0000256" key="3">
    <source>
        <dbReference type="ARBA" id="ARBA00022692"/>
    </source>
</evidence>
<evidence type="ECO:0000256" key="10">
    <source>
        <dbReference type="HAMAP-Rule" id="MF_02078"/>
    </source>
</evidence>
<keyword evidence="10 11" id="KW-0961">Cell wall biogenesis/degradation</keyword>
<dbReference type="PIRSF" id="PIRSF002869">
    <property type="entry name" value="MviN"/>
    <property type="match status" value="1"/>
</dbReference>
<dbReference type="GO" id="GO:0015648">
    <property type="term" value="F:lipid-linked peptidoglycan transporter activity"/>
    <property type="evidence" value="ECO:0007669"/>
    <property type="project" value="UniProtKB-UniRule"/>
</dbReference>
<feature type="transmembrane region" description="Helical" evidence="10">
    <location>
        <begin position="126"/>
        <end position="146"/>
    </location>
</feature>
<feature type="transmembrane region" description="Helical" evidence="10">
    <location>
        <begin position="192"/>
        <end position="212"/>
    </location>
</feature>
<dbReference type="GO" id="GO:0005886">
    <property type="term" value="C:plasma membrane"/>
    <property type="evidence" value="ECO:0007669"/>
    <property type="project" value="UniProtKB-SubCell"/>
</dbReference>
<feature type="transmembrane region" description="Helical" evidence="10">
    <location>
        <begin position="275"/>
        <end position="292"/>
    </location>
</feature>
<dbReference type="InterPro" id="IPR004268">
    <property type="entry name" value="MurJ"/>
</dbReference>
<dbReference type="Pfam" id="PF03023">
    <property type="entry name" value="MurJ"/>
    <property type="match status" value="1"/>
</dbReference>
<keyword evidence="5 10" id="KW-0573">Peptidoglycan synthesis</keyword>